<evidence type="ECO:0000313" key="1">
    <source>
        <dbReference type="EMBL" id="TMX71632.1"/>
    </source>
</evidence>
<dbReference type="Proteomes" id="UP000718715">
    <property type="component" value="Unassembled WGS sequence"/>
</dbReference>
<comment type="caution">
    <text evidence="1">The sequence shown here is derived from an EMBL/GenBank/DDBJ whole genome shotgun (WGS) entry which is preliminary data.</text>
</comment>
<proteinExistence type="predicted"/>
<gene>
    <name evidence="1" type="ORF">DA092_17340</name>
</gene>
<evidence type="ECO:0000313" key="2">
    <source>
        <dbReference type="Proteomes" id="UP000718715"/>
    </source>
</evidence>
<name>A0ACD3SW29_PHODM</name>
<dbReference type="EMBL" id="PZOJ01000117">
    <property type="protein sequence ID" value="TMX71632.1"/>
    <property type="molecule type" value="Genomic_DNA"/>
</dbReference>
<keyword evidence="2" id="KW-1185">Reference proteome</keyword>
<accession>A0ACD3SW29</accession>
<reference evidence="1" key="1">
    <citation type="submission" date="2018-03" db="EMBL/GenBank/DDBJ databases">
        <title>Genomic characterization of a polymicrobial infection associated with a disease outbreak in Pacific white shrimp (Litopenaeus vannamei).</title>
        <authorList>
            <person name="Turner J.W."/>
            <person name="Bachand P.T."/>
            <person name="Tallman J."/>
            <person name="Elledge N.C."/>
            <person name="Pinnell L.J."/>
            <person name="Laughlin R.C."/>
            <person name="Zimba P.V."/>
        </authorList>
    </citation>
    <scope>NUCLEOTIDE SEQUENCE</scope>
    <source>
        <strain evidence="1">Hep-2b-22</strain>
    </source>
</reference>
<sequence>MSKTRDNHYVPQWHQKGFFSERENELCHLKEKSIVLPNGDVKIIPPSKKWQTPAQRFYQKDLYTTFFGDEINDEIEKKLFGYIDDNGSHAVRAFLTDDPTEWHQHFESFFSYLDAQKIRTPKGLDWIKNHYPELSQNDLMKEMQSVRSLHCTLWAEGVRELVSAENSVVKFIVSDHPVTVYNYACPPDSKLCEYPNDPDISLKGSQTIYPLDKNRCLILTNLEYAKAPESINPLEPRTNAVKMRQSMVNTIEFINTRKLSDEEVTKINYIIKSRSNESIAAGSDAWLHPDKEVDCDWADLRHILLPPSNELYRYGGEMFAKFDDGHIHYQDAFGRKNPESSFLIKTIDEKRLGPNDDCGCGSGRKYKKCCRDIPIEKRSTWSVLSIRERNLALCNAIRDMLGLNKGKSWDDVRRELSDDQVSEIYRFYSVLWPTDTDIYSMLPKPDGKFRGLYTGPLDVRRISIHALTMAPHFEEFLIQHPFINPNNVKPEFSPVETPSSYKYQALKDFYFMLTIEPYIDLGLVNLIPDPCCFDYNLHREMLDMATSRKGTFISPSDRLLYLHLMIEDLLNSTYSKPRDVRKRMLLSEFPHLTDKQTEDVSDTLDEKAQIDPLIPLQDLANGQGGQFISFSMAPNYEMGLFLAQVTGSVIVTDSESRWAEFHCAQHRNQGIANYPWSEIYNIVTIAPIDSQALDSFCKSTSANFVMYRDWLKSSHELVASNNSEQNSLLVKKALAVELDKKIKAHELGGDSINFKALVPEGGFYDNNVQRLLLKSNCNDYNNKALAVYYLSS</sequence>
<protein>
    <submittedName>
        <fullName evidence="1">Uncharacterized protein</fullName>
    </submittedName>
</protein>
<organism evidence="1 2">
    <name type="scientific">Photobacterium damselae</name>
    <dbReference type="NCBI Taxonomy" id="38293"/>
    <lineage>
        <taxon>Bacteria</taxon>
        <taxon>Pseudomonadati</taxon>
        <taxon>Pseudomonadota</taxon>
        <taxon>Gammaproteobacteria</taxon>
        <taxon>Vibrionales</taxon>
        <taxon>Vibrionaceae</taxon>
        <taxon>Photobacterium</taxon>
    </lineage>
</organism>